<evidence type="ECO:0000313" key="5">
    <source>
        <dbReference type="RefSeq" id="XP_055901771.1"/>
    </source>
</evidence>
<evidence type="ECO:0000313" key="4">
    <source>
        <dbReference type="RefSeq" id="XP_055901770.1"/>
    </source>
</evidence>
<name>A0A9W3BQH3_BIOGL</name>
<feature type="region of interest" description="Disordered" evidence="2">
    <location>
        <begin position="1796"/>
        <end position="1880"/>
    </location>
</feature>
<keyword evidence="1" id="KW-0175">Coiled coil</keyword>
<feature type="compositionally biased region" description="Basic and acidic residues" evidence="2">
    <location>
        <begin position="1522"/>
        <end position="1537"/>
    </location>
</feature>
<feature type="compositionally biased region" description="Low complexity" evidence="2">
    <location>
        <begin position="1434"/>
        <end position="1443"/>
    </location>
</feature>
<feature type="compositionally biased region" description="Polar residues" evidence="2">
    <location>
        <begin position="84"/>
        <end position="106"/>
    </location>
</feature>
<feature type="region of interest" description="Disordered" evidence="2">
    <location>
        <begin position="1584"/>
        <end position="1610"/>
    </location>
</feature>
<keyword evidence="3" id="KW-1185">Reference proteome</keyword>
<feature type="compositionally biased region" description="Basic and acidic residues" evidence="2">
    <location>
        <begin position="9"/>
        <end position="33"/>
    </location>
</feature>
<feature type="region of interest" description="Disordered" evidence="2">
    <location>
        <begin position="1519"/>
        <end position="1539"/>
    </location>
</feature>
<feature type="region of interest" description="Disordered" evidence="2">
    <location>
        <begin position="1383"/>
        <end position="1504"/>
    </location>
</feature>
<feature type="compositionally biased region" description="Polar residues" evidence="2">
    <location>
        <begin position="406"/>
        <end position="415"/>
    </location>
</feature>
<feature type="region of interest" description="Disordered" evidence="2">
    <location>
        <begin position="78"/>
        <end position="106"/>
    </location>
</feature>
<protein>
    <submittedName>
        <fullName evidence="4 5">Serine-rich adhesin for platelets-like</fullName>
    </submittedName>
</protein>
<feature type="compositionally biased region" description="Acidic residues" evidence="2">
    <location>
        <begin position="1387"/>
        <end position="1399"/>
    </location>
</feature>
<feature type="compositionally biased region" description="Basic and acidic residues" evidence="2">
    <location>
        <begin position="416"/>
        <end position="429"/>
    </location>
</feature>
<feature type="region of interest" description="Disordered" evidence="2">
    <location>
        <begin position="1312"/>
        <end position="1357"/>
    </location>
</feature>
<dbReference type="GeneID" id="106063784"/>
<feature type="compositionally biased region" description="Low complexity" evidence="2">
    <location>
        <begin position="1284"/>
        <end position="1294"/>
    </location>
</feature>
<feature type="compositionally biased region" description="Basic and acidic residues" evidence="2">
    <location>
        <begin position="885"/>
        <end position="895"/>
    </location>
</feature>
<dbReference type="RefSeq" id="XP_055901770.1">
    <property type="nucleotide sequence ID" value="XM_056045795.1"/>
</dbReference>
<feature type="compositionally biased region" description="Polar residues" evidence="2">
    <location>
        <begin position="843"/>
        <end position="864"/>
    </location>
</feature>
<evidence type="ECO:0000256" key="1">
    <source>
        <dbReference type="SAM" id="Coils"/>
    </source>
</evidence>
<feature type="compositionally biased region" description="Basic and acidic residues" evidence="2">
    <location>
        <begin position="1400"/>
        <end position="1419"/>
    </location>
</feature>
<dbReference type="RefSeq" id="XP_055901771.1">
    <property type="nucleotide sequence ID" value="XM_056045796.1"/>
</dbReference>
<feature type="compositionally biased region" description="Basic residues" evidence="2">
    <location>
        <begin position="253"/>
        <end position="265"/>
    </location>
</feature>
<feature type="compositionally biased region" description="Basic and acidic residues" evidence="2">
    <location>
        <begin position="460"/>
        <end position="469"/>
    </location>
</feature>
<feature type="region of interest" description="Disordered" evidence="2">
    <location>
        <begin position="1912"/>
        <end position="1931"/>
    </location>
</feature>
<proteinExistence type="predicted"/>
<feature type="compositionally biased region" description="Polar residues" evidence="2">
    <location>
        <begin position="1917"/>
        <end position="1931"/>
    </location>
</feature>
<evidence type="ECO:0000313" key="6">
    <source>
        <dbReference type="RefSeq" id="XP_055901772.1"/>
    </source>
</evidence>
<feature type="region of interest" description="Disordered" evidence="2">
    <location>
        <begin position="132"/>
        <end position="476"/>
    </location>
</feature>
<feature type="compositionally biased region" description="Low complexity" evidence="2">
    <location>
        <begin position="152"/>
        <end position="170"/>
    </location>
</feature>
<feature type="compositionally biased region" description="Acidic residues" evidence="2">
    <location>
        <begin position="1813"/>
        <end position="1851"/>
    </location>
</feature>
<feature type="compositionally biased region" description="Basic residues" evidence="2">
    <location>
        <begin position="34"/>
        <end position="44"/>
    </location>
</feature>
<evidence type="ECO:0000313" key="3">
    <source>
        <dbReference type="Proteomes" id="UP001165740"/>
    </source>
</evidence>
<organism evidence="3 4">
    <name type="scientific">Biomphalaria glabrata</name>
    <name type="common">Bloodfluke planorb</name>
    <name type="synonym">Freshwater snail</name>
    <dbReference type="NCBI Taxonomy" id="6526"/>
    <lineage>
        <taxon>Eukaryota</taxon>
        <taxon>Metazoa</taxon>
        <taxon>Spiralia</taxon>
        <taxon>Lophotrochozoa</taxon>
        <taxon>Mollusca</taxon>
        <taxon>Gastropoda</taxon>
        <taxon>Heterobranchia</taxon>
        <taxon>Euthyneura</taxon>
        <taxon>Panpulmonata</taxon>
        <taxon>Hygrophila</taxon>
        <taxon>Lymnaeoidea</taxon>
        <taxon>Planorbidae</taxon>
        <taxon>Biomphalaria</taxon>
    </lineage>
</organism>
<gene>
    <name evidence="4 5 6" type="primary">LOC106063784</name>
</gene>
<feature type="region of interest" description="Disordered" evidence="2">
    <location>
        <begin position="506"/>
        <end position="564"/>
    </location>
</feature>
<feature type="region of interest" description="Disordered" evidence="2">
    <location>
        <begin position="1271"/>
        <end position="1299"/>
    </location>
</feature>
<dbReference type="OMA" id="SPYLDSC"/>
<evidence type="ECO:0000256" key="2">
    <source>
        <dbReference type="SAM" id="MobiDB-lite"/>
    </source>
</evidence>
<feature type="region of interest" description="Disordered" evidence="2">
    <location>
        <begin position="843"/>
        <end position="930"/>
    </location>
</feature>
<sequence length="2011" mass="224016">MGNRIGSHKQKDAKTKDDKKKEKEAKKEKERQLKKEKKGRRKKQQVSGLDTDLDDSSHVTGGDSESCVFHSAENISASPYLDASTRSELEQASSWSGMNESFTSASQHPHVLSAKDFKDGFSLEACIPPEIARREPLCDDGTSSTASRFEGRSGSSVRSRKSSNSVKSSSAQPHSHHDTPTSFRSHHATDDVGSVGTSSQISGEYHTPLLSTPVFGRVDGPTSTTSLTSSFKKVSETNPNDCMDISPTPSTFHHPHFYNHQKLKFQKPPQKDVGGPPSLQKPTSPYPQRRALSPKMTSSPIKLISSDDSSSSHTTPTPQRRANLLDLFRTGKPKESKSSAKQGEGTLDFKGDDSSSGNNVNETKAKNKPLWKTWERSKKKKDKSSKTSIFGTTRKSERKKSDRNSLPENENGTTKINKDDTKESSETKHLQKTNTWNFILKKKDTHRTDSSKSSDSNYDLQDKRSEDYSIRSSSSPIARSAAFCIMKLEELERSIEETIREKFPDAEPFLLKKRSKEDEMRGSRSLPSTPSLKKKLYVARDVNDSKRNSQKEKENNHNDASDKTRYCDETFETCPSPAMSPVILRRFGARTRHASISPKIPRAKTAVLYNSPSDISTMEKSVSTKTVTKVPVYNAMSSFPHLAAAQSVQFMKPLTAAVKSESKYDNVVDETDALVPLFPATAKSSQGEQSDSDEDIEYNNLSVNSDKPVIVPTFSAVFGSVSPKLKRHLESKFNEINTPKSNQTGPAPLVERRNDKIIEIEKIKQNNSVSSLKGNNSRNIVIKGENHFTSEEKAFETAHQKTTKSSETLTSVSVIPEVTSVSVTIASPTNRSVSVRQRVTTINTSSSNDANQLPGSNNAGTSDGTHLHKATAAQNQELPPDPGEAEQHKTRERAHGRPCVPQQASRVDTTAGDTEKFAVRSSPGAQRKHSSDHVVFGSAVALPCRLYSNTPLSPTSECLEDTGNVNISNSEVSRENIAGQSQNVRHVTKQNSSLCKKDNSEQARLYCSTPKEQTTTISSFSARTIKPIVISVPISNVDVVEDISTPQDIRDVSNQSNERNNQQILFVTEKRATYATSTHAKKDVSLNEPNALPTKINRKPDILNIVENITEEQNEYRPNLRKDEQKFAVLRNPVSKVISEMINSSKQEEQKEKQRLEQEQTRQLHQSSPGYGVKHVQEAIAVVTSPTYAPPSLTLEEKTVRSDSSVSLPSSPINNRIERDFSMSDQEVKESKSQEIQTDSITTADKGVDSNSLPGSVETYRAVKHSRSIPMVRDIPSSRVNPKSDFSSENNDLSSSDENDFLQNVLASKKYGSQRKVEPAVNETEQAPPPPSPTAMQQLIEEFEEEEEDVDAQERKEIELAMRRESEIKEFTDKIYNRLSSLLGSQEEMDDNVFEEDDDSVKPRGVDELFSRLEKKRESPYSSSSSEEDMALYKSSSSKIPSSEVGQNKMFAALESSSSLTTTTSSDSDPYEEPAVFQPSKSDENSKLDAASESEEDARGENEPNVFVFPEIETAQVNECNEDSRLRRNSREYHSDDDVATGRGIPDYYDDRPLWTRRQKTPGQLSAAMMAIRRRERRERWLKKRRRNKTDLLSTGSSDTGSEYAREDEREIKDGDYFRYDDDDEFAENEKMIQRQEMGSGILTSPKYTKPILPFGSNASSPRTEQERTASKIAAERSYYRVEKNKSLSDEDIHVRDTFVKSKVKRGDNLSDEDDKNRSLDKLNIATNPERFSSDSNLAIPGIEETFNELMSVKHILEGIQNRTPANEIASSVKCLPLTTENVKSIRDYYRDCYSSGNGRRSRMSATDRTESDLDIYSENRDDESTDSNFNADDEEDEDNQEPYATADDDPAATGGSGSTGQSGSHRDSRYRPGEDDDSETNVVVSCTFYNSNAFPTPTAEALDAFQASPTPVARNSVKSTPKTLTPTAQDSMLNSDEEFWAGSAAVEESYKQVVTAADAVSSTFQNAREQMHEIQHHLQALRRQMEVLQDDLSTTSLTLNPDRTLDASKK</sequence>
<feature type="compositionally biased region" description="Polar residues" evidence="2">
    <location>
        <begin position="1796"/>
        <end position="1805"/>
    </location>
</feature>
<feature type="region of interest" description="Disordered" evidence="2">
    <location>
        <begin position="1143"/>
        <end position="1171"/>
    </location>
</feature>
<feature type="compositionally biased region" description="Low complexity" evidence="2">
    <location>
        <begin position="1456"/>
        <end position="1468"/>
    </location>
</feature>
<feature type="compositionally biased region" description="Polar residues" evidence="2">
    <location>
        <begin position="902"/>
        <end position="912"/>
    </location>
</feature>
<dbReference type="RefSeq" id="XP_055901772.1">
    <property type="nucleotide sequence ID" value="XM_056045797.1"/>
</dbReference>
<feature type="compositionally biased region" description="Basic and acidic residues" evidence="2">
    <location>
        <begin position="541"/>
        <end position="564"/>
    </location>
</feature>
<accession>A0A9W3BQH3</accession>
<dbReference type="Proteomes" id="UP001165740">
    <property type="component" value="Chromosome 11"/>
</dbReference>
<dbReference type="OrthoDB" id="6114586at2759"/>
<feature type="compositionally biased region" description="Basic and acidic residues" evidence="2">
    <location>
        <begin position="1865"/>
        <end position="1874"/>
    </location>
</feature>
<feature type="region of interest" description="Disordered" evidence="2">
    <location>
        <begin position="1"/>
        <end position="65"/>
    </location>
</feature>
<feature type="compositionally biased region" description="Polar residues" evidence="2">
    <location>
        <begin position="1591"/>
        <end position="1601"/>
    </location>
</feature>
<reference evidence="4 5" key="1">
    <citation type="submission" date="2025-04" db="UniProtKB">
        <authorList>
            <consortium name="RefSeq"/>
        </authorList>
    </citation>
    <scope>IDENTIFICATION</scope>
</reference>
<feature type="compositionally biased region" description="Acidic residues" evidence="2">
    <location>
        <begin position="1341"/>
        <end position="1351"/>
    </location>
</feature>
<feature type="coiled-coil region" evidence="1">
    <location>
        <begin position="1965"/>
        <end position="1999"/>
    </location>
</feature>
<feature type="compositionally biased region" description="Basic and acidic residues" evidence="2">
    <location>
        <begin position="1146"/>
        <end position="1162"/>
    </location>
</feature>